<sequence>MELVDDEDIVTMVALYCGNQSDQNAPIQLFSELVGVEPTEDLTLLVSISYVDSQSTLHGIDIDLNVTPDNNVIGNDGYDSSDPCDHKVNSDSDPEVDEVPNDIDDEGVNDDGNINVSSIRNQIRHIVIHNNLEAHMWLNAEHATEYLEYPEILPTYRLAVDFDPEELFMGHIFKSKEECIFSIK</sequence>
<proteinExistence type="predicted"/>
<reference evidence="2 3" key="1">
    <citation type="submission" date="2015-01" db="EMBL/GenBank/DDBJ databases">
        <title>Genome of allotetraploid Gossypium barbadense reveals genomic plasticity and fiber elongation in cotton evolution.</title>
        <authorList>
            <person name="Chen X."/>
            <person name="Liu X."/>
            <person name="Zhao B."/>
            <person name="Zheng H."/>
            <person name="Hu Y."/>
            <person name="Lu G."/>
            <person name="Yang C."/>
            <person name="Chen J."/>
            <person name="Shan C."/>
            <person name="Zhang L."/>
            <person name="Zhou Y."/>
            <person name="Wang L."/>
            <person name="Guo W."/>
            <person name="Bai Y."/>
            <person name="Ruan J."/>
            <person name="Shangguan X."/>
            <person name="Mao Y."/>
            <person name="Jiang J."/>
            <person name="Zhu Y."/>
            <person name="Lei J."/>
            <person name="Kang H."/>
            <person name="Chen S."/>
            <person name="He X."/>
            <person name="Wang R."/>
            <person name="Wang Y."/>
            <person name="Chen J."/>
            <person name="Wang L."/>
            <person name="Yu S."/>
            <person name="Wang B."/>
            <person name="Wei J."/>
            <person name="Song S."/>
            <person name="Lu X."/>
            <person name="Gao Z."/>
            <person name="Gu W."/>
            <person name="Deng X."/>
            <person name="Ma D."/>
            <person name="Wang S."/>
            <person name="Liang W."/>
            <person name="Fang L."/>
            <person name="Cai C."/>
            <person name="Zhu X."/>
            <person name="Zhou B."/>
            <person name="Zhang Y."/>
            <person name="Chen Z."/>
            <person name="Xu S."/>
            <person name="Zhu R."/>
            <person name="Wang S."/>
            <person name="Zhang T."/>
            <person name="Zhao G."/>
        </authorList>
    </citation>
    <scope>NUCLEOTIDE SEQUENCE [LARGE SCALE GENOMIC DNA]</scope>
    <source>
        <strain evidence="3">cv. Xinhai21</strain>
        <tissue evidence="2">Leaf</tissue>
    </source>
</reference>
<organism evidence="2 3">
    <name type="scientific">Gossypium barbadense</name>
    <name type="common">Sea Island cotton</name>
    <name type="synonym">Hibiscus barbadensis</name>
    <dbReference type="NCBI Taxonomy" id="3634"/>
    <lineage>
        <taxon>Eukaryota</taxon>
        <taxon>Viridiplantae</taxon>
        <taxon>Streptophyta</taxon>
        <taxon>Embryophyta</taxon>
        <taxon>Tracheophyta</taxon>
        <taxon>Spermatophyta</taxon>
        <taxon>Magnoliopsida</taxon>
        <taxon>eudicotyledons</taxon>
        <taxon>Gunneridae</taxon>
        <taxon>Pentapetalae</taxon>
        <taxon>rosids</taxon>
        <taxon>malvids</taxon>
        <taxon>Malvales</taxon>
        <taxon>Malvaceae</taxon>
        <taxon>Malvoideae</taxon>
        <taxon>Gossypium</taxon>
    </lineage>
</organism>
<evidence type="ECO:0000256" key="1">
    <source>
        <dbReference type="SAM" id="MobiDB-lite"/>
    </source>
</evidence>
<feature type="compositionally biased region" description="Acidic residues" evidence="1">
    <location>
        <begin position="92"/>
        <end position="109"/>
    </location>
</feature>
<dbReference type="Proteomes" id="UP000239757">
    <property type="component" value="Unassembled WGS sequence"/>
</dbReference>
<evidence type="ECO:0000313" key="2">
    <source>
        <dbReference type="EMBL" id="PPS14628.1"/>
    </source>
</evidence>
<protein>
    <submittedName>
        <fullName evidence="2">Uncharacterized protein</fullName>
    </submittedName>
</protein>
<name>A0A2P5YGB9_GOSBA</name>
<dbReference type="EMBL" id="KZ663236">
    <property type="protein sequence ID" value="PPS14628.1"/>
    <property type="molecule type" value="Genomic_DNA"/>
</dbReference>
<evidence type="ECO:0000313" key="3">
    <source>
        <dbReference type="Proteomes" id="UP000239757"/>
    </source>
</evidence>
<dbReference type="AlphaFoldDB" id="A0A2P5YGB9"/>
<accession>A0A2P5YGB9</accession>
<gene>
    <name evidence="2" type="ORF">GOBAR_AA05948</name>
</gene>
<feature type="region of interest" description="Disordered" evidence="1">
    <location>
        <begin position="77"/>
        <end position="111"/>
    </location>
</feature>